<feature type="domain" description="Malonyl-CoA decarboxylase C-terminal" evidence="1">
    <location>
        <begin position="186"/>
        <end position="422"/>
    </location>
</feature>
<evidence type="ECO:0000259" key="1">
    <source>
        <dbReference type="Pfam" id="PF05292"/>
    </source>
</evidence>
<dbReference type="InterPro" id="IPR038351">
    <property type="entry name" value="MCD_N_sf"/>
</dbReference>
<dbReference type="GO" id="GO:0006633">
    <property type="term" value="P:fatty acid biosynthetic process"/>
    <property type="evidence" value="ECO:0007669"/>
    <property type="project" value="InterPro"/>
</dbReference>
<name>A0A5P9NH72_9GAMM</name>
<dbReference type="PANTHER" id="PTHR28641:SF1">
    <property type="entry name" value="MALONYL-COA DECARBOXYLASE, MITOCHONDRIAL"/>
    <property type="match status" value="1"/>
</dbReference>
<protein>
    <submittedName>
        <fullName evidence="3">Decarboxylase</fullName>
    </submittedName>
</protein>
<evidence type="ECO:0000313" key="4">
    <source>
        <dbReference type="Proteomes" id="UP000326287"/>
    </source>
</evidence>
<dbReference type="Gene3D" id="1.20.140.90">
    <property type="entry name" value="Malonyl-CoA decarboxylase, oligemerization domain"/>
    <property type="match status" value="1"/>
</dbReference>
<dbReference type="InterPro" id="IPR038917">
    <property type="entry name" value="Malonyl_CoA_deC"/>
</dbReference>
<dbReference type="Proteomes" id="UP000326287">
    <property type="component" value="Chromosome"/>
</dbReference>
<gene>
    <name evidence="3" type="ORF">EY643_05660</name>
</gene>
<dbReference type="PANTHER" id="PTHR28641">
    <property type="match status" value="1"/>
</dbReference>
<proteinExistence type="predicted"/>
<dbReference type="InterPro" id="IPR007956">
    <property type="entry name" value="Malonyl_CoA_deC_C"/>
</dbReference>
<sequence>MSSTHSSENIAPQAGDESVTVLGRALNSVLSAGREILARRRPVTTAAAGSTQALVDLCSELIEHRGEASGLALAQEITESYRQLSTDDRLEFFKRLATDFDIDREALLTAAELYRQDPAYANLQEITRATEAPRQKLFRRINTAPDGTRTLVALRGELLKLLRQHPELKPVDADLKHLFVSWFNKGFLELRSIDWASPAVVLEKLIDYEAVHEINGWEDLRGRLREDRRCFAFFHPAMGNDPLVFVEVALTDGIPGAIAPLIDRNREIMHPDEFSTVVFYSISNCHPGLAGVSFGNFLIKNVVEVLRKEVEGLKNFVTLSPVPGFRRWLKNADLEGLVDPSLIDKVKAPVNRTVVEAEVQAALTRLCAHYLIREKSGALAKDPVARFHLGNGARLHRLHWGADLTGKGLEQSGSIMVNYLYDLDKIEINHEEYFDEGKISAAKSVMRLLPQD</sequence>
<dbReference type="AlphaFoldDB" id="A0A5P9NH72"/>
<accession>A0A5P9NH72</accession>
<organism evidence="3 4">
    <name type="scientific">Halioglobus maricola</name>
    <dbReference type="NCBI Taxonomy" id="2601894"/>
    <lineage>
        <taxon>Bacteria</taxon>
        <taxon>Pseudomonadati</taxon>
        <taxon>Pseudomonadota</taxon>
        <taxon>Gammaproteobacteria</taxon>
        <taxon>Cellvibrionales</taxon>
        <taxon>Halieaceae</taxon>
        <taxon>Halioglobus</taxon>
    </lineage>
</organism>
<evidence type="ECO:0000313" key="3">
    <source>
        <dbReference type="EMBL" id="QFU75177.1"/>
    </source>
</evidence>
<dbReference type="GO" id="GO:0050080">
    <property type="term" value="F:malonyl-CoA decarboxylase activity"/>
    <property type="evidence" value="ECO:0007669"/>
    <property type="project" value="InterPro"/>
</dbReference>
<feature type="domain" description="Malonyl-CoA decarboxylase N-terminal" evidence="2">
    <location>
        <begin position="100"/>
        <end position="183"/>
    </location>
</feature>
<dbReference type="KEGG" id="halc:EY643_05660"/>
<evidence type="ECO:0000259" key="2">
    <source>
        <dbReference type="Pfam" id="PF17408"/>
    </source>
</evidence>
<dbReference type="OrthoDB" id="5292736at2"/>
<dbReference type="Pfam" id="PF05292">
    <property type="entry name" value="MCD"/>
    <property type="match status" value="1"/>
</dbReference>
<keyword evidence="4" id="KW-1185">Reference proteome</keyword>
<dbReference type="InterPro" id="IPR042303">
    <property type="entry name" value="Malonyl_CoA_deC_C_sf"/>
</dbReference>
<reference evidence="3 4" key="1">
    <citation type="submission" date="2019-02" db="EMBL/GenBank/DDBJ databases">
        <authorList>
            <person name="Li S.-H."/>
        </authorList>
    </citation>
    <scope>NUCLEOTIDE SEQUENCE [LARGE SCALE GENOMIC DNA]</scope>
    <source>
        <strain evidence="3 4">IMCC14385</strain>
    </source>
</reference>
<dbReference type="EMBL" id="CP036422">
    <property type="protein sequence ID" value="QFU75177.1"/>
    <property type="molecule type" value="Genomic_DNA"/>
</dbReference>
<dbReference type="RefSeq" id="WP_152661283.1">
    <property type="nucleotide sequence ID" value="NZ_CP036422.1"/>
</dbReference>
<dbReference type="InterPro" id="IPR035372">
    <property type="entry name" value="MCD_N"/>
</dbReference>
<dbReference type="Gene3D" id="3.40.630.150">
    <property type="entry name" value="Malonyl-CoA decarboxylase, catalytic domain"/>
    <property type="match status" value="1"/>
</dbReference>
<dbReference type="Pfam" id="PF17408">
    <property type="entry name" value="MCD_N"/>
    <property type="match status" value="1"/>
</dbReference>